<dbReference type="OrthoDB" id="7916530at2"/>
<reference evidence="1 2" key="1">
    <citation type="submission" date="2019-03" db="EMBL/GenBank/DDBJ databases">
        <title>Freshwater and sediment microbial communities from various areas in North America, analyzing microbe dynamics in response to fracking.</title>
        <authorList>
            <person name="Lamendella R."/>
        </authorList>
    </citation>
    <scope>NUCLEOTIDE SEQUENCE [LARGE SCALE GENOMIC DNA]</scope>
    <source>
        <strain evidence="1 2">175.2</strain>
    </source>
</reference>
<gene>
    <name evidence="1" type="ORF">EDC90_1002218</name>
</gene>
<keyword evidence="2" id="KW-1185">Reference proteome</keyword>
<dbReference type="Proteomes" id="UP000295097">
    <property type="component" value="Unassembled WGS sequence"/>
</dbReference>
<dbReference type="EMBL" id="SMAR01000002">
    <property type="protein sequence ID" value="TCT44668.1"/>
    <property type="molecule type" value="Genomic_DNA"/>
</dbReference>
<evidence type="ECO:0000313" key="1">
    <source>
        <dbReference type="EMBL" id="TCT44668.1"/>
    </source>
</evidence>
<protein>
    <submittedName>
        <fullName evidence="1">Uncharacterized protein</fullName>
    </submittedName>
</protein>
<name>A0A4R3P289_9HYPH</name>
<dbReference type="AlphaFoldDB" id="A0A4R3P289"/>
<comment type="caution">
    <text evidence="1">The sequence shown here is derived from an EMBL/GenBank/DDBJ whole genome shotgun (WGS) entry which is preliminary data.</text>
</comment>
<sequence length="68" mass="7721">MGHQSVPATATRVQPGDNENQIVRDSYLYLHWNGILTHDKAETEMATFASAALLEPDHKWKRKFGLAR</sequence>
<proteinExistence type="predicted"/>
<organism evidence="1 2">
    <name type="scientific">Martelella mediterranea</name>
    <dbReference type="NCBI Taxonomy" id="293089"/>
    <lineage>
        <taxon>Bacteria</taxon>
        <taxon>Pseudomonadati</taxon>
        <taxon>Pseudomonadota</taxon>
        <taxon>Alphaproteobacteria</taxon>
        <taxon>Hyphomicrobiales</taxon>
        <taxon>Aurantimonadaceae</taxon>
        <taxon>Martelella</taxon>
    </lineage>
</organism>
<accession>A0A4R3P289</accession>
<dbReference type="RefSeq" id="WP_132308202.1">
    <property type="nucleotide sequence ID" value="NZ_SMAR01000002.1"/>
</dbReference>
<evidence type="ECO:0000313" key="2">
    <source>
        <dbReference type="Proteomes" id="UP000295097"/>
    </source>
</evidence>